<dbReference type="InterPro" id="IPR021958">
    <property type="entry name" value="DUF3575"/>
</dbReference>
<feature type="signal peptide" evidence="1">
    <location>
        <begin position="1"/>
        <end position="23"/>
    </location>
</feature>
<evidence type="ECO:0000313" key="2">
    <source>
        <dbReference type="EMBL" id="MBO8428900.1"/>
    </source>
</evidence>
<dbReference type="Proteomes" id="UP000823635">
    <property type="component" value="Unassembled WGS sequence"/>
</dbReference>
<evidence type="ECO:0000313" key="3">
    <source>
        <dbReference type="Proteomes" id="UP000823635"/>
    </source>
</evidence>
<feature type="chain" id="PRO_5038505722" evidence="1">
    <location>
        <begin position="24"/>
        <end position="216"/>
    </location>
</feature>
<dbReference type="EMBL" id="JADINB010000068">
    <property type="protein sequence ID" value="MBO8428900.1"/>
    <property type="molecule type" value="Genomic_DNA"/>
</dbReference>
<dbReference type="AlphaFoldDB" id="A0A9D9GVP0"/>
<comment type="caution">
    <text evidence="2">The sequence shown here is derived from an EMBL/GenBank/DDBJ whole genome shotgun (WGS) entry which is preliminary data.</text>
</comment>
<organism evidence="2 3">
    <name type="scientific">Candidatus Egerieousia excrementavium</name>
    <dbReference type="NCBI Taxonomy" id="2840778"/>
    <lineage>
        <taxon>Bacteria</taxon>
        <taxon>Pseudomonadati</taxon>
        <taxon>Bacteroidota</taxon>
        <taxon>Bacteroidia</taxon>
        <taxon>Bacteroidales</taxon>
        <taxon>Candidatus Egerieousia</taxon>
    </lineage>
</organism>
<protein>
    <submittedName>
        <fullName evidence="2">DUF3575 domain-containing protein</fullName>
    </submittedName>
</protein>
<keyword evidence="1" id="KW-0732">Signal</keyword>
<proteinExistence type="predicted"/>
<sequence length="216" mass="24204">MTKLLKYMTVAAVLLAVCGPLKAVAGEADTVGVTVKEKPALRNVKVKMNALVAIGVVNPAVEFKVMDNFTVQMEALGVFYSSNFLGTGKPLVLGSSFFEFRYYPKEEFKGFFVAPNIGWGVYKLNKGLVLRYTDQYDWDCYQQGSNIMAGITIGYTFNINEKWSVELAWGGGFQHSRYTGFGRENDNEPYEMYVGLNSSAEWPPFYKGGIFIGYRF</sequence>
<accession>A0A9D9GVP0</accession>
<dbReference type="Pfam" id="PF12099">
    <property type="entry name" value="DUF3575"/>
    <property type="match status" value="1"/>
</dbReference>
<reference evidence="2" key="2">
    <citation type="journal article" date="2021" name="PeerJ">
        <title>Extensive microbial diversity within the chicken gut microbiome revealed by metagenomics and culture.</title>
        <authorList>
            <person name="Gilroy R."/>
            <person name="Ravi A."/>
            <person name="Getino M."/>
            <person name="Pursley I."/>
            <person name="Horton D.L."/>
            <person name="Alikhan N.F."/>
            <person name="Baker D."/>
            <person name="Gharbi K."/>
            <person name="Hall N."/>
            <person name="Watson M."/>
            <person name="Adriaenssens E.M."/>
            <person name="Foster-Nyarko E."/>
            <person name="Jarju S."/>
            <person name="Secka A."/>
            <person name="Antonio M."/>
            <person name="Oren A."/>
            <person name="Chaudhuri R.R."/>
            <person name="La Ragione R."/>
            <person name="Hildebrand F."/>
            <person name="Pallen M.J."/>
        </authorList>
    </citation>
    <scope>NUCLEOTIDE SEQUENCE</scope>
    <source>
        <strain evidence="2">15467</strain>
    </source>
</reference>
<evidence type="ECO:0000256" key="1">
    <source>
        <dbReference type="SAM" id="SignalP"/>
    </source>
</evidence>
<reference evidence="2" key="1">
    <citation type="submission" date="2020-10" db="EMBL/GenBank/DDBJ databases">
        <authorList>
            <person name="Gilroy R."/>
        </authorList>
    </citation>
    <scope>NUCLEOTIDE SEQUENCE</scope>
    <source>
        <strain evidence="2">15467</strain>
    </source>
</reference>
<name>A0A9D9GVP0_9BACT</name>
<gene>
    <name evidence="2" type="ORF">IAC68_03080</name>
</gene>